<dbReference type="EMBL" id="BTSX01000002">
    <property type="protein sequence ID" value="GMS83883.1"/>
    <property type="molecule type" value="Genomic_DNA"/>
</dbReference>
<reference evidence="2" key="1">
    <citation type="submission" date="2023-10" db="EMBL/GenBank/DDBJ databases">
        <title>Genome assembly of Pristionchus species.</title>
        <authorList>
            <person name="Yoshida K."/>
            <person name="Sommer R.J."/>
        </authorList>
    </citation>
    <scope>NUCLEOTIDE SEQUENCE</scope>
    <source>
        <strain evidence="2">RS0144</strain>
    </source>
</reference>
<evidence type="ECO:0000313" key="2">
    <source>
        <dbReference type="EMBL" id="GMS83883.1"/>
    </source>
</evidence>
<comment type="caution">
    <text evidence="2">The sequence shown here is derived from an EMBL/GenBank/DDBJ whole genome shotgun (WGS) entry which is preliminary data.</text>
</comment>
<feature type="region of interest" description="Disordered" evidence="1">
    <location>
        <begin position="44"/>
        <end position="105"/>
    </location>
</feature>
<proteinExistence type="predicted"/>
<protein>
    <submittedName>
        <fullName evidence="2">Uncharacterized protein</fullName>
    </submittedName>
</protein>
<accession>A0AAV5SLD2</accession>
<name>A0AAV5SLD2_9BILA</name>
<keyword evidence="3" id="KW-1185">Reference proteome</keyword>
<evidence type="ECO:0000256" key="1">
    <source>
        <dbReference type="SAM" id="MobiDB-lite"/>
    </source>
</evidence>
<organism evidence="2 3">
    <name type="scientific">Pristionchus entomophagus</name>
    <dbReference type="NCBI Taxonomy" id="358040"/>
    <lineage>
        <taxon>Eukaryota</taxon>
        <taxon>Metazoa</taxon>
        <taxon>Ecdysozoa</taxon>
        <taxon>Nematoda</taxon>
        <taxon>Chromadorea</taxon>
        <taxon>Rhabditida</taxon>
        <taxon>Rhabditina</taxon>
        <taxon>Diplogasteromorpha</taxon>
        <taxon>Diplogasteroidea</taxon>
        <taxon>Neodiplogasteridae</taxon>
        <taxon>Pristionchus</taxon>
    </lineage>
</organism>
<gene>
    <name evidence="2" type="ORF">PENTCL1PPCAC_6058</name>
</gene>
<dbReference type="Proteomes" id="UP001432027">
    <property type="component" value="Unassembled WGS sequence"/>
</dbReference>
<feature type="region of interest" description="Disordered" evidence="1">
    <location>
        <begin position="1"/>
        <end position="22"/>
    </location>
</feature>
<sequence length="105" mass="11055">MDNSEGVVREPLANDTGAVDQAPRLELLDISNPIVLILAEPAAPNEAATAQPKDGEPTALKDTTEAQPKDDEPTAPNEADDEPTATNKAATAQPIEGLKEVKEEE</sequence>
<feature type="compositionally biased region" description="Basic and acidic residues" evidence="1">
    <location>
        <begin position="62"/>
        <end position="72"/>
    </location>
</feature>
<evidence type="ECO:0000313" key="3">
    <source>
        <dbReference type="Proteomes" id="UP001432027"/>
    </source>
</evidence>
<feature type="non-terminal residue" evidence="2">
    <location>
        <position position="105"/>
    </location>
</feature>
<dbReference type="AlphaFoldDB" id="A0AAV5SLD2"/>